<dbReference type="GO" id="GO:0034457">
    <property type="term" value="C:Mpp10 complex"/>
    <property type="evidence" value="ECO:0007669"/>
    <property type="project" value="InterPro"/>
</dbReference>
<accession>A0AAD4C260</accession>
<dbReference type="AlphaFoldDB" id="A0AAD4C260"/>
<dbReference type="InterPro" id="IPR012173">
    <property type="entry name" value="Mpp10"/>
</dbReference>
<dbReference type="GO" id="GO:0005732">
    <property type="term" value="C:sno(s)RNA-containing ribonucleoprotein complex"/>
    <property type="evidence" value="ECO:0007669"/>
    <property type="project" value="InterPro"/>
</dbReference>
<gene>
    <name evidence="2" type="ORF">L210DRAFT_2945928</name>
</gene>
<evidence type="ECO:0000256" key="1">
    <source>
        <dbReference type="SAM" id="MobiDB-lite"/>
    </source>
</evidence>
<feature type="compositionally biased region" description="Acidic residues" evidence="1">
    <location>
        <begin position="38"/>
        <end position="81"/>
    </location>
</feature>
<dbReference type="Proteomes" id="UP001194468">
    <property type="component" value="Unassembled WGS sequence"/>
</dbReference>
<dbReference type="EMBL" id="WHUW01000005">
    <property type="protein sequence ID" value="KAF8445959.1"/>
    <property type="molecule type" value="Genomic_DNA"/>
</dbReference>
<dbReference type="GO" id="GO:0006364">
    <property type="term" value="P:rRNA processing"/>
    <property type="evidence" value="ECO:0007669"/>
    <property type="project" value="InterPro"/>
</dbReference>
<evidence type="ECO:0000313" key="2">
    <source>
        <dbReference type="EMBL" id="KAF8445959.1"/>
    </source>
</evidence>
<name>A0AAD4C260_BOLED</name>
<protein>
    <submittedName>
        <fullName evidence="2">Uncharacterized protein</fullName>
    </submittedName>
</protein>
<proteinExistence type="predicted"/>
<sequence length="251" mass="28142">MNIDQIWQQLDLRAARVCQNLQTLLGEDNGEGENANLDGEDSDSDESSIDEGEDDDEYDDEEMDIDDDEGIWEELSDEQEDGSSAAEDVNLRDEASASEDDDDEDDGPPTSMLDVVHRQKRSPSGLHTWGHSTLDDGFFDLATFNAETSEVETKKVHKGKLNSVAEEESAEESEINLFGSVDDQVVGDDLAPTELFYDDFFEPPRGVQNKNIRPSKVRFHERVSVKKIKAVGRGMPVSWMDDEDSDEEENE</sequence>
<reference evidence="2" key="2">
    <citation type="journal article" date="2020" name="Nat. Commun.">
        <title>Large-scale genome sequencing of mycorrhizal fungi provides insights into the early evolution of symbiotic traits.</title>
        <authorList>
            <person name="Miyauchi S."/>
            <person name="Kiss E."/>
            <person name="Kuo A."/>
            <person name="Drula E."/>
            <person name="Kohler A."/>
            <person name="Sanchez-Garcia M."/>
            <person name="Morin E."/>
            <person name="Andreopoulos B."/>
            <person name="Barry K.W."/>
            <person name="Bonito G."/>
            <person name="Buee M."/>
            <person name="Carver A."/>
            <person name="Chen C."/>
            <person name="Cichocki N."/>
            <person name="Clum A."/>
            <person name="Culley D."/>
            <person name="Crous P.W."/>
            <person name="Fauchery L."/>
            <person name="Girlanda M."/>
            <person name="Hayes R.D."/>
            <person name="Keri Z."/>
            <person name="LaButti K."/>
            <person name="Lipzen A."/>
            <person name="Lombard V."/>
            <person name="Magnuson J."/>
            <person name="Maillard F."/>
            <person name="Murat C."/>
            <person name="Nolan M."/>
            <person name="Ohm R.A."/>
            <person name="Pangilinan J."/>
            <person name="Pereira M.F."/>
            <person name="Perotto S."/>
            <person name="Peter M."/>
            <person name="Pfister S."/>
            <person name="Riley R."/>
            <person name="Sitrit Y."/>
            <person name="Stielow J.B."/>
            <person name="Szollosi G."/>
            <person name="Zifcakova L."/>
            <person name="Stursova M."/>
            <person name="Spatafora J.W."/>
            <person name="Tedersoo L."/>
            <person name="Vaario L.M."/>
            <person name="Yamada A."/>
            <person name="Yan M."/>
            <person name="Wang P."/>
            <person name="Xu J."/>
            <person name="Bruns T."/>
            <person name="Baldrian P."/>
            <person name="Vilgalys R."/>
            <person name="Dunand C."/>
            <person name="Henrissat B."/>
            <person name="Grigoriev I.V."/>
            <person name="Hibbett D."/>
            <person name="Nagy L.G."/>
            <person name="Martin F.M."/>
        </authorList>
    </citation>
    <scope>NUCLEOTIDE SEQUENCE</scope>
    <source>
        <strain evidence="2">BED1</strain>
    </source>
</reference>
<comment type="caution">
    <text evidence="2">The sequence shown here is derived from an EMBL/GenBank/DDBJ whole genome shotgun (WGS) entry which is preliminary data.</text>
</comment>
<organism evidence="2 3">
    <name type="scientific">Boletus edulis BED1</name>
    <dbReference type="NCBI Taxonomy" id="1328754"/>
    <lineage>
        <taxon>Eukaryota</taxon>
        <taxon>Fungi</taxon>
        <taxon>Dikarya</taxon>
        <taxon>Basidiomycota</taxon>
        <taxon>Agaricomycotina</taxon>
        <taxon>Agaricomycetes</taxon>
        <taxon>Agaricomycetidae</taxon>
        <taxon>Boletales</taxon>
        <taxon>Boletineae</taxon>
        <taxon>Boletaceae</taxon>
        <taxon>Boletoideae</taxon>
        <taxon>Boletus</taxon>
    </lineage>
</organism>
<feature type="region of interest" description="Disordered" evidence="1">
    <location>
        <begin position="24"/>
        <end position="113"/>
    </location>
</feature>
<feature type="compositionally biased region" description="Acidic residues" evidence="1">
    <location>
        <begin position="96"/>
        <end position="107"/>
    </location>
</feature>
<keyword evidence="3" id="KW-1185">Reference proteome</keyword>
<reference evidence="2" key="1">
    <citation type="submission" date="2019-10" db="EMBL/GenBank/DDBJ databases">
        <authorList>
            <consortium name="DOE Joint Genome Institute"/>
            <person name="Kuo A."/>
            <person name="Miyauchi S."/>
            <person name="Kiss E."/>
            <person name="Drula E."/>
            <person name="Kohler A."/>
            <person name="Sanchez-Garcia M."/>
            <person name="Andreopoulos B."/>
            <person name="Barry K.W."/>
            <person name="Bonito G."/>
            <person name="Buee M."/>
            <person name="Carver A."/>
            <person name="Chen C."/>
            <person name="Cichocki N."/>
            <person name="Clum A."/>
            <person name="Culley D."/>
            <person name="Crous P.W."/>
            <person name="Fauchery L."/>
            <person name="Girlanda M."/>
            <person name="Hayes R."/>
            <person name="Keri Z."/>
            <person name="LaButti K."/>
            <person name="Lipzen A."/>
            <person name="Lombard V."/>
            <person name="Magnuson J."/>
            <person name="Maillard F."/>
            <person name="Morin E."/>
            <person name="Murat C."/>
            <person name="Nolan M."/>
            <person name="Ohm R."/>
            <person name="Pangilinan J."/>
            <person name="Pereira M."/>
            <person name="Perotto S."/>
            <person name="Peter M."/>
            <person name="Riley R."/>
            <person name="Sitrit Y."/>
            <person name="Stielow B."/>
            <person name="Szollosi G."/>
            <person name="Zifcakova L."/>
            <person name="Stursova M."/>
            <person name="Spatafora J.W."/>
            <person name="Tedersoo L."/>
            <person name="Vaario L.-M."/>
            <person name="Yamada A."/>
            <person name="Yan M."/>
            <person name="Wang P."/>
            <person name="Xu J."/>
            <person name="Bruns T."/>
            <person name="Baldrian P."/>
            <person name="Vilgalys R."/>
            <person name="Henrissat B."/>
            <person name="Grigoriev I.V."/>
            <person name="Hibbett D."/>
            <person name="Nagy L.G."/>
            <person name="Martin F.M."/>
        </authorList>
    </citation>
    <scope>NUCLEOTIDE SEQUENCE</scope>
    <source>
        <strain evidence="2">BED1</strain>
    </source>
</reference>
<dbReference type="Pfam" id="PF04006">
    <property type="entry name" value="Mpp10"/>
    <property type="match status" value="1"/>
</dbReference>
<evidence type="ECO:0000313" key="3">
    <source>
        <dbReference type="Proteomes" id="UP001194468"/>
    </source>
</evidence>